<evidence type="ECO:0000313" key="1">
    <source>
        <dbReference type="EMBL" id="MCW3789835.1"/>
    </source>
</evidence>
<proteinExistence type="predicted"/>
<dbReference type="Proteomes" id="UP001209229">
    <property type="component" value="Unassembled WGS sequence"/>
</dbReference>
<keyword evidence="2" id="KW-1185">Reference proteome</keyword>
<comment type="caution">
    <text evidence="1">The sequence shown here is derived from an EMBL/GenBank/DDBJ whole genome shotgun (WGS) entry which is preliminary data.</text>
</comment>
<dbReference type="RefSeq" id="WP_301193374.1">
    <property type="nucleotide sequence ID" value="NZ_JAPDPJ010000282.1"/>
</dbReference>
<name>A0AAE3MB68_9BACT</name>
<protein>
    <submittedName>
        <fullName evidence="1">Uncharacterized protein</fullName>
    </submittedName>
</protein>
<reference evidence="1" key="1">
    <citation type="submission" date="2022-10" db="EMBL/GenBank/DDBJ databases">
        <authorList>
            <person name="Yu W.X."/>
        </authorList>
    </citation>
    <scope>NUCLEOTIDE SEQUENCE</scope>
    <source>
        <strain evidence="1">AAT</strain>
    </source>
</reference>
<evidence type="ECO:0000313" key="2">
    <source>
        <dbReference type="Proteomes" id="UP001209229"/>
    </source>
</evidence>
<sequence>MKRPCGVYCTGAIESLVYCPSGAYVQDTVQGGLFMDQEQYLGLDKKSDYFAVK</sequence>
<dbReference type="AlphaFoldDB" id="A0AAE3MB68"/>
<organism evidence="1 2">
    <name type="scientific">Plebeiibacterium sediminum</name>
    <dbReference type="NCBI Taxonomy" id="2992112"/>
    <lineage>
        <taxon>Bacteria</taxon>
        <taxon>Pseudomonadati</taxon>
        <taxon>Bacteroidota</taxon>
        <taxon>Bacteroidia</taxon>
        <taxon>Marinilabiliales</taxon>
        <taxon>Marinilabiliaceae</taxon>
        <taxon>Plebeiibacterium</taxon>
    </lineage>
</organism>
<dbReference type="EMBL" id="JAPDPJ010000282">
    <property type="protein sequence ID" value="MCW3789835.1"/>
    <property type="molecule type" value="Genomic_DNA"/>
</dbReference>
<accession>A0AAE3MB68</accession>
<gene>
    <name evidence="1" type="ORF">OM075_25510</name>
</gene>